<reference evidence="1" key="1">
    <citation type="submission" date="2025-05" db="UniProtKB">
        <authorList>
            <consortium name="EnsemblMetazoa"/>
        </authorList>
    </citation>
    <scope>IDENTIFICATION</scope>
</reference>
<organism evidence="1 2">
    <name type="scientific">Diabrotica virgifera virgifera</name>
    <name type="common">western corn rootworm</name>
    <dbReference type="NCBI Taxonomy" id="50390"/>
    <lineage>
        <taxon>Eukaryota</taxon>
        <taxon>Metazoa</taxon>
        <taxon>Ecdysozoa</taxon>
        <taxon>Arthropoda</taxon>
        <taxon>Hexapoda</taxon>
        <taxon>Insecta</taxon>
        <taxon>Pterygota</taxon>
        <taxon>Neoptera</taxon>
        <taxon>Endopterygota</taxon>
        <taxon>Coleoptera</taxon>
        <taxon>Polyphaga</taxon>
        <taxon>Cucujiformia</taxon>
        <taxon>Chrysomeloidea</taxon>
        <taxon>Chrysomelidae</taxon>
        <taxon>Galerucinae</taxon>
        <taxon>Diabroticina</taxon>
        <taxon>Diabroticites</taxon>
        <taxon>Diabrotica</taxon>
    </lineage>
</organism>
<dbReference type="Proteomes" id="UP001652700">
    <property type="component" value="Unplaced"/>
</dbReference>
<sequence length="145" mass="16793">MTLYRQVQMITFDKLLRTYKPLSKRTKHDSLVLEQQSKLSTNQELPTRRICKSSLNNDSLQISTEDTIHDFLNSNSVNESTVFLSNFSLPNDSNSQLSISSHLYYPSTERIEETLEIEVVKKKQPKTTLSYITIPKKVWKVVVIL</sequence>
<protein>
    <submittedName>
        <fullName evidence="1">Uncharacterized protein</fullName>
    </submittedName>
</protein>
<evidence type="ECO:0000313" key="1">
    <source>
        <dbReference type="EnsemblMetazoa" id="XP_050519503.1"/>
    </source>
</evidence>
<dbReference type="EnsemblMetazoa" id="XM_050663546.1">
    <property type="protein sequence ID" value="XP_050519503.1"/>
    <property type="gene ID" value="LOC126893407"/>
</dbReference>
<dbReference type="GeneID" id="126893407"/>
<accession>A0ABM5LAN8</accession>
<proteinExistence type="predicted"/>
<evidence type="ECO:0000313" key="2">
    <source>
        <dbReference type="Proteomes" id="UP001652700"/>
    </source>
</evidence>
<dbReference type="RefSeq" id="XP_050519503.1">
    <property type="nucleotide sequence ID" value="XM_050663546.1"/>
</dbReference>
<keyword evidence="2" id="KW-1185">Reference proteome</keyword>
<name>A0ABM5LAN8_DIAVI</name>